<organism evidence="2 3">
    <name type="scientific">Pyrenophora tritici-repentis (strain Pt-1C-BFP)</name>
    <name type="common">Wheat tan spot fungus</name>
    <name type="synonym">Drechslera tritici-repentis</name>
    <dbReference type="NCBI Taxonomy" id="426418"/>
    <lineage>
        <taxon>Eukaryota</taxon>
        <taxon>Fungi</taxon>
        <taxon>Dikarya</taxon>
        <taxon>Ascomycota</taxon>
        <taxon>Pezizomycotina</taxon>
        <taxon>Dothideomycetes</taxon>
        <taxon>Pleosporomycetidae</taxon>
        <taxon>Pleosporales</taxon>
        <taxon>Pleosporineae</taxon>
        <taxon>Pleosporaceae</taxon>
        <taxon>Pyrenophora</taxon>
    </lineage>
</organism>
<dbReference type="Proteomes" id="UP000001471">
    <property type="component" value="Unassembled WGS sequence"/>
</dbReference>
<evidence type="ECO:0000256" key="1">
    <source>
        <dbReference type="SAM" id="Phobius"/>
    </source>
</evidence>
<proteinExistence type="predicted"/>
<evidence type="ECO:0000313" key="2">
    <source>
        <dbReference type="EMBL" id="EDU43087.1"/>
    </source>
</evidence>
<dbReference type="EMBL" id="DS231626">
    <property type="protein sequence ID" value="EDU43087.1"/>
    <property type="molecule type" value="Genomic_DNA"/>
</dbReference>
<accession>B2WJ77</accession>
<keyword evidence="1" id="KW-0812">Transmembrane</keyword>
<dbReference type="InParanoid" id="B2WJ77"/>
<protein>
    <submittedName>
        <fullName evidence="2">Uncharacterized protein</fullName>
    </submittedName>
</protein>
<reference evidence="3" key="1">
    <citation type="journal article" date="2013" name="G3 (Bethesda)">
        <title>Comparative genomics of a plant-pathogenic fungus, Pyrenophora tritici-repentis, reveals transduplication and the impact of repeat elements on pathogenicity and population divergence.</title>
        <authorList>
            <person name="Manning V.A."/>
            <person name="Pandelova I."/>
            <person name="Dhillon B."/>
            <person name="Wilhelm L.J."/>
            <person name="Goodwin S.B."/>
            <person name="Berlin A.M."/>
            <person name="Figueroa M."/>
            <person name="Freitag M."/>
            <person name="Hane J.K."/>
            <person name="Henrissat B."/>
            <person name="Holman W.H."/>
            <person name="Kodira C.D."/>
            <person name="Martin J."/>
            <person name="Oliver R.P."/>
            <person name="Robbertse B."/>
            <person name="Schackwitz W."/>
            <person name="Schwartz D.C."/>
            <person name="Spatafora J.W."/>
            <person name="Turgeon B.G."/>
            <person name="Yandava C."/>
            <person name="Young S."/>
            <person name="Zhou S."/>
            <person name="Zeng Q."/>
            <person name="Grigoriev I.V."/>
            <person name="Ma L.-J."/>
            <person name="Ciuffetti L.M."/>
        </authorList>
    </citation>
    <scope>NUCLEOTIDE SEQUENCE [LARGE SCALE GENOMIC DNA]</scope>
    <source>
        <strain evidence="3">Pt-1C-BFP</strain>
    </source>
</reference>
<dbReference type="HOGENOM" id="CLU_3069783_0_0_1"/>
<keyword evidence="1" id="KW-0472">Membrane</keyword>
<dbReference type="AlphaFoldDB" id="B2WJ77"/>
<evidence type="ECO:0000313" key="3">
    <source>
        <dbReference type="Proteomes" id="UP000001471"/>
    </source>
</evidence>
<gene>
    <name evidence="2" type="ORF">PTRG_10036</name>
</gene>
<keyword evidence="1" id="KW-1133">Transmembrane helix</keyword>
<feature type="transmembrane region" description="Helical" evidence="1">
    <location>
        <begin position="6"/>
        <end position="26"/>
    </location>
</feature>
<name>B2WJ77_PYRTR</name>
<sequence length="53" mass="6048">MALDTQSIIAIIALLVSCPSTIWLVYKISRWALTDTRTTIMQTNVREQLSFPH</sequence>